<dbReference type="Proteomes" id="UP001159427">
    <property type="component" value="Unassembled WGS sequence"/>
</dbReference>
<feature type="non-terminal residue" evidence="1">
    <location>
        <position position="1"/>
    </location>
</feature>
<name>A0ABN8MLE8_9CNID</name>
<accession>A0ABN8MLE8</accession>
<sequence length="320" mass="35973">VSQEREKDSKTTPVVDQVSGKDGKVYRIENGMVRNQCEELARKLTDHWSQQSELFNFRDIRTSTKQTAGLLELIICRSFNTFCCYNFHLACILTRSYQRTLAHCATLLPGMPLDVTQGIAALDNSHVYPLSVNYVLSGSKAADVSMLTFRDPDAFVAGCIQSYLPSGQTLLLSPVTTVRRTSSCGLSIGLSFTRFLFSLGEHHYYADRKLSDRRVIVLFVYDLIIDCHIVQILRSAETATHQIIINPHVTETRKTKNKSPTRLVLLNSVLKDPPNEATQLSLPSLFDNGSQCSYVTDTLKSQLNLEPLYEETLHLNTYGE</sequence>
<proteinExistence type="predicted"/>
<comment type="caution">
    <text evidence="1">The sequence shown here is derived from an EMBL/GenBank/DDBJ whole genome shotgun (WGS) entry which is preliminary data.</text>
</comment>
<organism evidence="1 2">
    <name type="scientific">Porites evermanni</name>
    <dbReference type="NCBI Taxonomy" id="104178"/>
    <lineage>
        <taxon>Eukaryota</taxon>
        <taxon>Metazoa</taxon>
        <taxon>Cnidaria</taxon>
        <taxon>Anthozoa</taxon>
        <taxon>Hexacorallia</taxon>
        <taxon>Scleractinia</taxon>
        <taxon>Fungiina</taxon>
        <taxon>Poritidae</taxon>
        <taxon>Porites</taxon>
    </lineage>
</organism>
<dbReference type="EMBL" id="CALNXI010000642">
    <property type="protein sequence ID" value="CAH3030572.1"/>
    <property type="molecule type" value="Genomic_DNA"/>
</dbReference>
<evidence type="ECO:0000313" key="2">
    <source>
        <dbReference type="Proteomes" id="UP001159427"/>
    </source>
</evidence>
<protein>
    <submittedName>
        <fullName evidence="1">Uncharacterized protein</fullName>
    </submittedName>
</protein>
<gene>
    <name evidence="1" type="ORF">PEVE_00038204</name>
</gene>
<keyword evidence="2" id="KW-1185">Reference proteome</keyword>
<reference evidence="1 2" key="1">
    <citation type="submission" date="2022-05" db="EMBL/GenBank/DDBJ databases">
        <authorList>
            <consortium name="Genoscope - CEA"/>
            <person name="William W."/>
        </authorList>
    </citation>
    <scope>NUCLEOTIDE SEQUENCE [LARGE SCALE GENOMIC DNA]</scope>
</reference>
<evidence type="ECO:0000313" key="1">
    <source>
        <dbReference type="EMBL" id="CAH3030572.1"/>
    </source>
</evidence>